<dbReference type="EMBL" id="JAJSPL020000006">
    <property type="protein sequence ID" value="KAK7746376.1"/>
    <property type="molecule type" value="Genomic_DNA"/>
</dbReference>
<sequence>MPPSILPRRAFWAQPRISISIHSRNNQPPCTIQIRSNSTSSTTTTPESSQEDNRPIEDVETNEDANEDANKPATKSRSRRSRPFIHYPRRSDPLRILFCGSDDFSCASLRALYDLQQSDPKGKLIKSIDVLVRPGKPAGRGLRRVAVGPLFHLAEELGLPIHRRDTFTGWELPPAGHITHEVTGEVVKHRAAHQNSHRQPFNLIVAVSFGLFVPPRILGSLKYGGVNVHPSVLPDLRGPAPIQHAILRGRAAAGATLQTLHHKDFDRGDVLAQTRYPPGIPVPEGCDARRLHDILAAEGARLLVAGLRARLHVPPYNEDGQAGWRPDADDVARGLVRDAPKVRKSDAEVDWACWTWGRDEGLYPGGQGGWTAADLDRRFRAVGVKLAGDGGGGGGLWTRAITVKAPGEKRVIFEDVRAVPCPDQLRDVVLSIAEANAAKVAGKPVRWLTGKTGEDLIPQEISSAVFSQVRQDGAHEVREFRLPYMVDGTAIILPIKIKYAMIDGVVSPTVERDYVDALRIETIKVEGSKSRPAAHAMVEFREDNLTRRDISSLDFAMGIITSLVE</sequence>
<dbReference type="EC" id="2.1.2.9" evidence="1"/>
<dbReference type="InterPro" id="IPR041711">
    <property type="entry name" value="Met-tRNA-FMT_N"/>
</dbReference>
<dbReference type="GO" id="GO:0004479">
    <property type="term" value="F:methionyl-tRNA formyltransferase activity"/>
    <property type="evidence" value="ECO:0007669"/>
    <property type="project" value="UniProtKB-EC"/>
</dbReference>
<feature type="compositionally biased region" description="Low complexity" evidence="2">
    <location>
        <begin position="36"/>
        <end position="48"/>
    </location>
</feature>
<evidence type="ECO:0000256" key="2">
    <source>
        <dbReference type="SAM" id="MobiDB-lite"/>
    </source>
</evidence>
<evidence type="ECO:0000313" key="4">
    <source>
        <dbReference type="EMBL" id="KAK7746376.1"/>
    </source>
</evidence>
<evidence type="ECO:0000259" key="3">
    <source>
        <dbReference type="Pfam" id="PF00551"/>
    </source>
</evidence>
<comment type="caution">
    <text evidence="4">The sequence shown here is derived from an EMBL/GenBank/DDBJ whole genome shotgun (WGS) entry which is preliminary data.</text>
</comment>
<feature type="compositionally biased region" description="Acidic residues" evidence="2">
    <location>
        <begin position="58"/>
        <end position="67"/>
    </location>
</feature>
<feature type="compositionally biased region" description="Polar residues" evidence="2">
    <location>
        <begin position="22"/>
        <end position="35"/>
    </location>
</feature>
<keyword evidence="5" id="KW-1185">Reference proteome</keyword>
<dbReference type="Proteomes" id="UP001320245">
    <property type="component" value="Unassembled WGS sequence"/>
</dbReference>
<feature type="compositionally biased region" description="Basic residues" evidence="2">
    <location>
        <begin position="74"/>
        <end position="83"/>
    </location>
</feature>
<dbReference type="GO" id="GO:0005739">
    <property type="term" value="C:mitochondrion"/>
    <property type="evidence" value="ECO:0007669"/>
    <property type="project" value="TreeGrafter"/>
</dbReference>
<dbReference type="PANTHER" id="PTHR11138:SF5">
    <property type="entry name" value="METHIONYL-TRNA FORMYLTRANSFERASE, MITOCHONDRIAL"/>
    <property type="match status" value="1"/>
</dbReference>
<evidence type="ECO:0000313" key="5">
    <source>
        <dbReference type="Proteomes" id="UP001320245"/>
    </source>
</evidence>
<dbReference type="PANTHER" id="PTHR11138">
    <property type="entry name" value="METHIONYL-TRNA FORMYLTRANSFERASE"/>
    <property type="match status" value="1"/>
</dbReference>
<feature type="domain" description="Formyl transferase N-terminal" evidence="3">
    <location>
        <begin position="95"/>
        <end position="276"/>
    </location>
</feature>
<dbReference type="InterPro" id="IPR036477">
    <property type="entry name" value="Formyl_transf_N_sf"/>
</dbReference>
<dbReference type="Gene3D" id="3.40.50.12230">
    <property type="match status" value="1"/>
</dbReference>
<gene>
    <name evidence="4" type="primary">FMT1</name>
    <name evidence="4" type="ORF">SLS53_002335</name>
</gene>
<dbReference type="InterPro" id="IPR002376">
    <property type="entry name" value="Formyl_transf_N"/>
</dbReference>
<evidence type="ECO:0000256" key="1">
    <source>
        <dbReference type="ARBA" id="ARBA00012261"/>
    </source>
</evidence>
<dbReference type="CDD" id="cd08646">
    <property type="entry name" value="FMT_core_Met-tRNA-FMT_N"/>
    <property type="match status" value="1"/>
</dbReference>
<dbReference type="Pfam" id="PF00551">
    <property type="entry name" value="Formyl_trans_N"/>
    <property type="match status" value="1"/>
</dbReference>
<reference evidence="4 5" key="1">
    <citation type="journal article" date="2023" name="PLoS ONE">
        <title>Cytospora paraplurivora sp. nov. isolated from orchards with fruit tree decline syndrome in Ontario, Canada.</title>
        <authorList>
            <person name="Ilyukhin E."/>
            <person name="Nguyen H.D.T."/>
            <person name="Castle A.J."/>
            <person name="Ellouze W."/>
        </authorList>
    </citation>
    <scope>NUCLEOTIDE SEQUENCE [LARGE SCALE GENOMIC DNA]</scope>
    <source>
        <strain evidence="4 5">FDS-564</strain>
    </source>
</reference>
<protein>
    <recommendedName>
        <fullName evidence="1">methionyl-tRNA formyltransferase</fullName>
        <ecNumber evidence="1">2.1.2.9</ecNumber>
    </recommendedName>
</protein>
<feature type="region of interest" description="Disordered" evidence="2">
    <location>
        <begin position="22"/>
        <end position="85"/>
    </location>
</feature>
<name>A0AAN9YJE9_9PEZI</name>
<accession>A0AAN9YJE9</accession>
<dbReference type="SUPFAM" id="SSF53328">
    <property type="entry name" value="Formyltransferase"/>
    <property type="match status" value="1"/>
</dbReference>
<dbReference type="AlphaFoldDB" id="A0AAN9YJE9"/>
<proteinExistence type="predicted"/>
<organism evidence="4 5">
    <name type="scientific">Cytospora paraplurivora</name>
    <dbReference type="NCBI Taxonomy" id="2898453"/>
    <lineage>
        <taxon>Eukaryota</taxon>
        <taxon>Fungi</taxon>
        <taxon>Dikarya</taxon>
        <taxon>Ascomycota</taxon>
        <taxon>Pezizomycotina</taxon>
        <taxon>Sordariomycetes</taxon>
        <taxon>Sordariomycetidae</taxon>
        <taxon>Diaporthales</taxon>
        <taxon>Cytosporaceae</taxon>
        <taxon>Cytospora</taxon>
    </lineage>
</organism>